<dbReference type="InterPro" id="IPR013517">
    <property type="entry name" value="FG-GAP"/>
</dbReference>
<sequence>MNAILVILIALQPGLKIEFTGPETEVPGMLTITPADLPAELPATDELRVMPGWPKKVTYNPQFGPARGITLADLDADGRQEVIMPSTAGQLHVWRYDGSYYPGWPKSFSYMGQYAAAAADIDRDGLIEIAICTRGMTSGGAVYVYDRNGNVKPGFPFNGLVNGNFADSPTLADIDGDDTLEIIAGERDWPIGHLHVLRHNGTRQPGAWPCSLDHVPALGAAVGDINLDGQQEIVYASYNSLYVLHPDGTVLPGWPVTSPNGAKFSYQSPALADLDGDDTLEIIVAMHQGTQGVYVFRHNGTIMNGWPCPFPRWTYCPPTVADLYLNGELNVLCGLSGVVSGGASVLYALSADGSILPGFPVFQPNGDAAEGNITVADIDGDGDMEIIFTSNLLSNTDTLGYLFAVHHDGTPVSGWPLRPRGWTYLNGATVADVDGDDTMDIVAVSYDNANTMSVTIWETDVPWSRTCWQWPTYQFDMQRTGLYRYPVTGISEHHHNLPGNFRLVPGVARTGEYIRFQPAPMKSLPVRLYDHTGARIYGLTAKTDGFVLPPRLAPGIYFVQAGTGQFCQKLLITR</sequence>
<evidence type="ECO:0000256" key="1">
    <source>
        <dbReference type="ARBA" id="ARBA00004167"/>
    </source>
</evidence>
<comment type="caution">
    <text evidence="6">The sequence shown here is derived from an EMBL/GenBank/DDBJ whole genome shotgun (WGS) entry which is preliminary data.</text>
</comment>
<proteinExistence type="predicted"/>
<evidence type="ECO:0000313" key="7">
    <source>
        <dbReference type="EMBL" id="HFJ53272.1"/>
    </source>
</evidence>
<protein>
    <submittedName>
        <fullName evidence="6">VCBS repeat-containing protein</fullName>
    </submittedName>
</protein>
<dbReference type="InterPro" id="IPR028994">
    <property type="entry name" value="Integrin_alpha_N"/>
</dbReference>
<organism evidence="6">
    <name type="scientific">candidate division WOR-3 bacterium</name>
    <dbReference type="NCBI Taxonomy" id="2052148"/>
    <lineage>
        <taxon>Bacteria</taxon>
        <taxon>Bacteria division WOR-3</taxon>
    </lineage>
</organism>
<keyword evidence="5" id="KW-0472">Membrane</keyword>
<accession>A0A7C1SK60</accession>
<evidence type="ECO:0000256" key="3">
    <source>
        <dbReference type="ARBA" id="ARBA00022729"/>
    </source>
</evidence>
<name>A0A7C1SK60_UNCW3</name>
<dbReference type="GO" id="GO:0016020">
    <property type="term" value="C:membrane"/>
    <property type="evidence" value="ECO:0007669"/>
    <property type="project" value="UniProtKB-SubCell"/>
</dbReference>
<evidence type="ECO:0000256" key="2">
    <source>
        <dbReference type="ARBA" id="ARBA00022692"/>
    </source>
</evidence>
<dbReference type="AlphaFoldDB" id="A0A7C1SK60"/>
<dbReference type="PANTHER" id="PTHR21419">
    <property type="match status" value="1"/>
</dbReference>
<dbReference type="InterPro" id="IPR045232">
    <property type="entry name" value="FAM234"/>
</dbReference>
<evidence type="ECO:0000313" key="6">
    <source>
        <dbReference type="EMBL" id="HEA87425.1"/>
    </source>
</evidence>
<evidence type="ECO:0000256" key="4">
    <source>
        <dbReference type="ARBA" id="ARBA00022989"/>
    </source>
</evidence>
<dbReference type="Gene3D" id="2.130.10.130">
    <property type="entry name" value="Integrin alpha, N-terminal"/>
    <property type="match status" value="1"/>
</dbReference>
<dbReference type="SUPFAM" id="SSF69318">
    <property type="entry name" value="Integrin alpha N-terminal domain"/>
    <property type="match status" value="1"/>
</dbReference>
<gene>
    <name evidence="6" type="ORF">ENP94_05375</name>
    <name evidence="7" type="ORF">ENS16_01080</name>
</gene>
<keyword evidence="4" id="KW-1133">Transmembrane helix</keyword>
<dbReference type="PANTHER" id="PTHR21419:SF23">
    <property type="entry name" value="PROTEIN DEFECTIVE IN EXINE FORMATION 1"/>
    <property type="match status" value="1"/>
</dbReference>
<comment type="subcellular location">
    <subcellularLocation>
        <location evidence="1">Membrane</location>
        <topology evidence="1">Single-pass membrane protein</topology>
    </subcellularLocation>
</comment>
<evidence type="ECO:0000256" key="5">
    <source>
        <dbReference type="ARBA" id="ARBA00023136"/>
    </source>
</evidence>
<dbReference type="EMBL" id="DSTU01000002">
    <property type="protein sequence ID" value="HFJ53272.1"/>
    <property type="molecule type" value="Genomic_DNA"/>
</dbReference>
<dbReference type="EMBL" id="DSLG01000006">
    <property type="protein sequence ID" value="HEA87425.1"/>
    <property type="molecule type" value="Genomic_DNA"/>
</dbReference>
<keyword evidence="2" id="KW-0812">Transmembrane</keyword>
<reference evidence="6" key="1">
    <citation type="journal article" date="2020" name="mSystems">
        <title>Genome- and Community-Level Interaction Insights into Carbon Utilization and Element Cycling Functions of Hydrothermarchaeota in Hydrothermal Sediment.</title>
        <authorList>
            <person name="Zhou Z."/>
            <person name="Liu Y."/>
            <person name="Xu W."/>
            <person name="Pan J."/>
            <person name="Luo Z.H."/>
            <person name="Li M."/>
        </authorList>
    </citation>
    <scope>NUCLEOTIDE SEQUENCE [LARGE SCALE GENOMIC DNA]</scope>
    <source>
        <strain evidence="6">SpSt-265</strain>
        <strain evidence="7">SpSt-465</strain>
    </source>
</reference>
<dbReference type="Pfam" id="PF13517">
    <property type="entry name" value="FG-GAP_3"/>
    <property type="match status" value="2"/>
</dbReference>
<keyword evidence="3" id="KW-0732">Signal</keyword>